<dbReference type="InterPro" id="IPR013525">
    <property type="entry name" value="ABC2_TM"/>
</dbReference>
<feature type="transmembrane region" description="Helical" evidence="8">
    <location>
        <begin position="21"/>
        <end position="41"/>
    </location>
</feature>
<feature type="transmembrane region" description="Helical" evidence="8">
    <location>
        <begin position="347"/>
        <end position="368"/>
    </location>
</feature>
<protein>
    <submittedName>
        <fullName evidence="10">Putative ABC-2 type transporter, permease component</fullName>
    </submittedName>
</protein>
<dbReference type="EMBL" id="CABM01000042">
    <property type="protein sequence ID" value="CBH97304.1"/>
    <property type="molecule type" value="Genomic_DNA"/>
</dbReference>
<keyword evidence="5 8" id="KW-0812">Transmembrane</keyword>
<evidence type="ECO:0000256" key="3">
    <source>
        <dbReference type="ARBA" id="ARBA00022448"/>
    </source>
</evidence>
<reference evidence="10" key="1">
    <citation type="submission" date="2009-10" db="EMBL/GenBank/DDBJ databases">
        <title>Diversity of trophic interactions inside an arsenic-rich microbial ecosystem.</title>
        <authorList>
            <person name="Bertin P.N."/>
            <person name="Heinrich-Salmeron A."/>
            <person name="Pelletier E."/>
            <person name="Goulhen-Chollet F."/>
            <person name="Arsene-Ploetze F."/>
            <person name="Gallien S."/>
            <person name="Calteau A."/>
            <person name="Vallenet D."/>
            <person name="Casiot C."/>
            <person name="Chane-Woon-Ming B."/>
            <person name="Giloteaux L."/>
            <person name="Barakat M."/>
            <person name="Bonnefoy V."/>
            <person name="Bruneel O."/>
            <person name="Chandler M."/>
            <person name="Cleiss J."/>
            <person name="Duran R."/>
            <person name="Elbaz-Poulichet F."/>
            <person name="Fonknechten N."/>
            <person name="Lauga B."/>
            <person name="Mornico D."/>
            <person name="Ortet P."/>
            <person name="Schaeffer C."/>
            <person name="Siguier P."/>
            <person name="Alexander Thil Smith A."/>
            <person name="Van Dorsselaer A."/>
            <person name="Weissenbach J."/>
            <person name="Medigue C."/>
            <person name="Le Paslier D."/>
        </authorList>
    </citation>
    <scope>NUCLEOTIDE SEQUENCE</scope>
</reference>
<evidence type="ECO:0000256" key="2">
    <source>
        <dbReference type="ARBA" id="ARBA00007783"/>
    </source>
</evidence>
<comment type="similarity">
    <text evidence="2">Belongs to the ABC-2 integral membrane protein family.</text>
</comment>
<dbReference type="Pfam" id="PF12698">
    <property type="entry name" value="ABC2_membrane_3"/>
    <property type="match status" value="1"/>
</dbReference>
<dbReference type="Gene3D" id="3.40.1710.10">
    <property type="entry name" value="abc type-2 transporter like domain"/>
    <property type="match status" value="1"/>
</dbReference>
<dbReference type="AlphaFoldDB" id="E6PQU9"/>
<keyword evidence="4" id="KW-1003">Cell membrane</keyword>
<accession>E6PQU9</accession>
<dbReference type="InterPro" id="IPR047817">
    <property type="entry name" value="ABC2_TM_bact-type"/>
</dbReference>
<feature type="domain" description="ABC transmembrane type-2" evidence="9">
    <location>
        <begin position="133"/>
        <end position="374"/>
    </location>
</feature>
<dbReference type="GO" id="GO:0005886">
    <property type="term" value="C:plasma membrane"/>
    <property type="evidence" value="ECO:0007669"/>
    <property type="project" value="UniProtKB-SubCell"/>
</dbReference>
<feature type="transmembrane region" description="Helical" evidence="8">
    <location>
        <begin position="265"/>
        <end position="285"/>
    </location>
</feature>
<dbReference type="PANTHER" id="PTHR30294:SF29">
    <property type="entry name" value="MULTIDRUG ABC TRANSPORTER PERMEASE YBHS-RELATED"/>
    <property type="match status" value="1"/>
</dbReference>
<feature type="transmembrane region" description="Helical" evidence="8">
    <location>
        <begin position="292"/>
        <end position="314"/>
    </location>
</feature>
<comment type="subcellular location">
    <subcellularLocation>
        <location evidence="1">Cell membrane</location>
        <topology evidence="1">Multi-pass membrane protein</topology>
    </subcellularLocation>
</comment>
<dbReference type="GO" id="GO:0140359">
    <property type="term" value="F:ABC-type transporter activity"/>
    <property type="evidence" value="ECO:0007669"/>
    <property type="project" value="InterPro"/>
</dbReference>
<evidence type="ECO:0000256" key="5">
    <source>
        <dbReference type="ARBA" id="ARBA00022692"/>
    </source>
</evidence>
<evidence type="ECO:0000256" key="1">
    <source>
        <dbReference type="ARBA" id="ARBA00004651"/>
    </source>
</evidence>
<feature type="transmembrane region" description="Helical" evidence="8">
    <location>
        <begin position="226"/>
        <end position="253"/>
    </location>
</feature>
<keyword evidence="6 8" id="KW-1133">Transmembrane helix</keyword>
<evidence type="ECO:0000256" key="7">
    <source>
        <dbReference type="ARBA" id="ARBA00023136"/>
    </source>
</evidence>
<dbReference type="InterPro" id="IPR051449">
    <property type="entry name" value="ABC-2_transporter_component"/>
</dbReference>
<evidence type="ECO:0000313" key="10">
    <source>
        <dbReference type="EMBL" id="CBH97304.1"/>
    </source>
</evidence>
<comment type="caution">
    <text evidence="10">The sequence shown here is derived from an EMBL/GenBank/DDBJ whole genome shotgun (WGS) entry which is preliminary data.</text>
</comment>
<evidence type="ECO:0000256" key="4">
    <source>
        <dbReference type="ARBA" id="ARBA00022475"/>
    </source>
</evidence>
<name>E6PQU9_9ZZZZ</name>
<feature type="transmembrane region" description="Helical" evidence="8">
    <location>
        <begin position="320"/>
        <end position="340"/>
    </location>
</feature>
<sequence>MFERLSAMLTKEFLQIRRDRWAMFRLIVPMIIQMLVFGYAATFTVHHVATVVLDLDQSQASRSLLSHFVASGRFDVVEEARTDAQVKSAIDHNVALMAVVIHAGFQRDLQNGKGAPLQVIVDGTNSNTALIALGYISQIVMQFSSDEASRLLPHHASLARPEIGVMLQTQPWFNSGLEDRWFFIPGVIGSLTLLQVVSLTAFAIVREREVGTLEQIMVSPIRPIEFILGKTMPFFLIGLGDIALVSTIGIFWFKVPFIGDPLVMLAGATLFLLAVVGIGLLLSTFSKTQQQAFALNFFFVNPLFILSGFAFPIAAMPTALQWFTLINPLRYFLVIIRAVFLKGVGFAVLWPDLAAMALLAAIMLTVSVRRFRSSLDA</sequence>
<keyword evidence="7 8" id="KW-0472">Membrane</keyword>
<proteinExistence type="inferred from homology"/>
<evidence type="ECO:0000259" key="9">
    <source>
        <dbReference type="PROSITE" id="PS51012"/>
    </source>
</evidence>
<gene>
    <name evidence="10" type="ORF">CARN2_2776</name>
</gene>
<feature type="transmembrane region" description="Helical" evidence="8">
    <location>
        <begin position="181"/>
        <end position="205"/>
    </location>
</feature>
<dbReference type="PROSITE" id="PS51012">
    <property type="entry name" value="ABC_TM2"/>
    <property type="match status" value="1"/>
</dbReference>
<organism evidence="10">
    <name type="scientific">mine drainage metagenome</name>
    <dbReference type="NCBI Taxonomy" id="410659"/>
    <lineage>
        <taxon>unclassified sequences</taxon>
        <taxon>metagenomes</taxon>
        <taxon>ecological metagenomes</taxon>
    </lineage>
</organism>
<evidence type="ECO:0000256" key="8">
    <source>
        <dbReference type="SAM" id="Phobius"/>
    </source>
</evidence>
<keyword evidence="3" id="KW-0813">Transport</keyword>
<evidence type="ECO:0000256" key="6">
    <source>
        <dbReference type="ARBA" id="ARBA00022989"/>
    </source>
</evidence>
<dbReference type="PANTHER" id="PTHR30294">
    <property type="entry name" value="MEMBRANE COMPONENT OF ABC TRANSPORTER YHHJ-RELATED"/>
    <property type="match status" value="1"/>
</dbReference>